<dbReference type="SUPFAM" id="SSF46785">
    <property type="entry name" value="Winged helix' DNA-binding domain"/>
    <property type="match status" value="1"/>
</dbReference>
<dbReference type="PANTHER" id="PTHR33204">
    <property type="entry name" value="TRANSCRIPTIONAL REGULATOR, MARR FAMILY"/>
    <property type="match status" value="1"/>
</dbReference>
<gene>
    <name evidence="5" type="ORF">H9Q08_18190</name>
</gene>
<evidence type="ECO:0000256" key="3">
    <source>
        <dbReference type="ARBA" id="ARBA00023163"/>
    </source>
</evidence>
<evidence type="ECO:0000313" key="6">
    <source>
        <dbReference type="Proteomes" id="UP001430374"/>
    </source>
</evidence>
<sequence>MSKNIKIKGKLYPSTISLAMNLVGGKWKALILYHLKDGERRYTELKNEMDFITDMSLSLYLKQLRDDGLVSRKVYGKKPPLKVIYSLTDFGKTLIPLLEAMDNWGNLILEQQNKNT</sequence>
<dbReference type="InterPro" id="IPR002577">
    <property type="entry name" value="HTH_HxlR"/>
</dbReference>
<dbReference type="Pfam" id="PF01638">
    <property type="entry name" value="HxlR"/>
    <property type="match status" value="1"/>
</dbReference>
<reference evidence="5" key="1">
    <citation type="submission" date="2021-08" db="EMBL/GenBank/DDBJ databases">
        <title>Complete genome sequence of Chryseobacterium sp strain PS-8.</title>
        <authorList>
            <person name="Das S.K."/>
        </authorList>
    </citation>
    <scope>NUCLEOTIDE SEQUENCE</scope>
    <source>
        <strain evidence="5">PS-8</strain>
    </source>
</reference>
<keyword evidence="6" id="KW-1185">Reference proteome</keyword>
<comment type="caution">
    <text evidence="5">The sequence shown here is derived from an EMBL/GenBank/DDBJ whole genome shotgun (WGS) entry which is preliminary data.</text>
</comment>
<dbReference type="EMBL" id="JACSGT010000002">
    <property type="protein sequence ID" value="MCF2221222.1"/>
    <property type="molecule type" value="Genomic_DNA"/>
</dbReference>
<evidence type="ECO:0000259" key="4">
    <source>
        <dbReference type="PROSITE" id="PS51118"/>
    </source>
</evidence>
<dbReference type="Gene3D" id="1.10.10.10">
    <property type="entry name" value="Winged helix-like DNA-binding domain superfamily/Winged helix DNA-binding domain"/>
    <property type="match status" value="1"/>
</dbReference>
<dbReference type="InterPro" id="IPR036388">
    <property type="entry name" value="WH-like_DNA-bd_sf"/>
</dbReference>
<dbReference type="PANTHER" id="PTHR33204:SF29">
    <property type="entry name" value="TRANSCRIPTIONAL REGULATOR"/>
    <property type="match status" value="1"/>
</dbReference>
<dbReference type="PROSITE" id="PS51118">
    <property type="entry name" value="HTH_HXLR"/>
    <property type="match status" value="1"/>
</dbReference>
<protein>
    <submittedName>
        <fullName evidence="5">Winged helix-turn-helix transcriptional regulator</fullName>
    </submittedName>
</protein>
<organism evidence="5 6">
    <name type="scientific">Chryseobacterium indicum</name>
    <dbReference type="NCBI Taxonomy" id="2766954"/>
    <lineage>
        <taxon>Bacteria</taxon>
        <taxon>Pseudomonadati</taxon>
        <taxon>Bacteroidota</taxon>
        <taxon>Flavobacteriia</taxon>
        <taxon>Flavobacteriales</taxon>
        <taxon>Weeksellaceae</taxon>
        <taxon>Chryseobacterium group</taxon>
        <taxon>Chryseobacterium</taxon>
    </lineage>
</organism>
<dbReference type="InterPro" id="IPR036390">
    <property type="entry name" value="WH_DNA-bd_sf"/>
</dbReference>
<keyword evidence="3" id="KW-0804">Transcription</keyword>
<dbReference type="CDD" id="cd00090">
    <property type="entry name" value="HTH_ARSR"/>
    <property type="match status" value="1"/>
</dbReference>
<evidence type="ECO:0000313" key="5">
    <source>
        <dbReference type="EMBL" id="MCF2221222.1"/>
    </source>
</evidence>
<evidence type="ECO:0000256" key="2">
    <source>
        <dbReference type="ARBA" id="ARBA00023125"/>
    </source>
</evidence>
<keyword evidence="1" id="KW-0805">Transcription regulation</keyword>
<proteinExistence type="predicted"/>
<accession>A0ABS9C9F9</accession>
<dbReference type="InterPro" id="IPR011991">
    <property type="entry name" value="ArsR-like_HTH"/>
</dbReference>
<keyword evidence="2" id="KW-0238">DNA-binding</keyword>
<dbReference type="RefSeq" id="WP_235132542.1">
    <property type="nucleotide sequence ID" value="NZ_JACSGT010000002.1"/>
</dbReference>
<name>A0ABS9C9F9_9FLAO</name>
<dbReference type="Proteomes" id="UP001430374">
    <property type="component" value="Unassembled WGS sequence"/>
</dbReference>
<evidence type="ECO:0000256" key="1">
    <source>
        <dbReference type="ARBA" id="ARBA00023015"/>
    </source>
</evidence>
<feature type="domain" description="HTH hxlR-type" evidence="4">
    <location>
        <begin position="12"/>
        <end position="113"/>
    </location>
</feature>